<keyword evidence="3" id="KW-1185">Reference proteome</keyword>
<dbReference type="Proteomes" id="UP000313359">
    <property type="component" value="Unassembled WGS sequence"/>
</dbReference>
<feature type="compositionally biased region" description="Low complexity" evidence="1">
    <location>
        <begin position="1"/>
        <end position="44"/>
    </location>
</feature>
<evidence type="ECO:0000313" key="2">
    <source>
        <dbReference type="EMBL" id="RPD65952.1"/>
    </source>
</evidence>
<feature type="region of interest" description="Disordered" evidence="1">
    <location>
        <begin position="67"/>
        <end position="104"/>
    </location>
</feature>
<dbReference type="OrthoDB" id="2596481at2759"/>
<feature type="region of interest" description="Disordered" evidence="1">
    <location>
        <begin position="117"/>
        <end position="197"/>
    </location>
</feature>
<feature type="compositionally biased region" description="Low complexity" evidence="1">
    <location>
        <begin position="127"/>
        <end position="139"/>
    </location>
</feature>
<feature type="compositionally biased region" description="Acidic residues" evidence="1">
    <location>
        <begin position="45"/>
        <end position="55"/>
    </location>
</feature>
<reference evidence="2" key="1">
    <citation type="journal article" date="2018" name="Genome Biol. Evol.">
        <title>Genomics and development of Lentinus tigrinus, a white-rot wood-decaying mushroom with dimorphic fruiting bodies.</title>
        <authorList>
            <person name="Wu B."/>
            <person name="Xu Z."/>
            <person name="Knudson A."/>
            <person name="Carlson A."/>
            <person name="Chen N."/>
            <person name="Kovaka S."/>
            <person name="LaButti K."/>
            <person name="Lipzen A."/>
            <person name="Pennachio C."/>
            <person name="Riley R."/>
            <person name="Schakwitz W."/>
            <person name="Umezawa K."/>
            <person name="Ohm R.A."/>
            <person name="Grigoriev I.V."/>
            <person name="Nagy L.G."/>
            <person name="Gibbons J."/>
            <person name="Hibbett D."/>
        </authorList>
    </citation>
    <scope>NUCLEOTIDE SEQUENCE [LARGE SCALE GENOMIC DNA]</scope>
    <source>
        <strain evidence="2">ALCF2SS1-6</strain>
    </source>
</reference>
<feature type="compositionally biased region" description="Basic residues" evidence="1">
    <location>
        <begin position="179"/>
        <end position="193"/>
    </location>
</feature>
<gene>
    <name evidence="2" type="ORF">L227DRAFT_126984</name>
</gene>
<feature type="region of interest" description="Disordered" evidence="1">
    <location>
        <begin position="1"/>
        <end position="55"/>
    </location>
</feature>
<evidence type="ECO:0000256" key="1">
    <source>
        <dbReference type="SAM" id="MobiDB-lite"/>
    </source>
</evidence>
<accession>A0A5C2SQ68</accession>
<organism evidence="2 3">
    <name type="scientific">Lentinus tigrinus ALCF2SS1-6</name>
    <dbReference type="NCBI Taxonomy" id="1328759"/>
    <lineage>
        <taxon>Eukaryota</taxon>
        <taxon>Fungi</taxon>
        <taxon>Dikarya</taxon>
        <taxon>Basidiomycota</taxon>
        <taxon>Agaricomycotina</taxon>
        <taxon>Agaricomycetes</taxon>
        <taxon>Polyporales</taxon>
        <taxon>Polyporaceae</taxon>
        <taxon>Lentinus</taxon>
    </lineage>
</organism>
<evidence type="ECO:0000313" key="3">
    <source>
        <dbReference type="Proteomes" id="UP000313359"/>
    </source>
</evidence>
<feature type="compositionally biased region" description="Basic residues" evidence="1">
    <location>
        <begin position="144"/>
        <end position="153"/>
    </location>
</feature>
<name>A0A5C2SQ68_9APHY</name>
<dbReference type="AlphaFoldDB" id="A0A5C2SQ68"/>
<protein>
    <submittedName>
        <fullName evidence="2">Uncharacterized protein</fullName>
    </submittedName>
</protein>
<proteinExistence type="predicted"/>
<dbReference type="EMBL" id="ML122251">
    <property type="protein sequence ID" value="RPD65952.1"/>
    <property type="molecule type" value="Genomic_DNA"/>
</dbReference>
<sequence>MSSSIRARSPRSSLSSYDFFSHSRTGSRVVSSGSEASSGSYGSASEDDGSSDDEILLSFSDLSSADFRSQRGELRTPAIFSDDEFVLMSRPRSPESDASSDLTESFSALSLSQASIVSQVHRRSKSDGGASAQGKAASSPGGGSKRRSRKRRAAQAPGNAVTSGAAPTKTLSSPESPKHHSPSKARRKARRAAARAAALCPRPAAGLGDRPIVDDVSEAGSESPYIHQELYQSAQRYVSSVLSADPSTQMNMPKLAFLQALIIELGLYSPVYDEDTHEPEYPSLPNSMRAAKALLKSQVFLNVRDYLAVRSQGIDALRSVMHPNRTALMREIRGGKRAPVKTVKETGLDVLLVTCFR</sequence>